<comment type="caution">
    <text evidence="1">The sequence shown here is derived from an EMBL/GenBank/DDBJ whole genome shotgun (WGS) entry which is preliminary data.</text>
</comment>
<accession>A0A7U9P465</accession>
<evidence type="ECO:0000313" key="1">
    <source>
        <dbReference type="EMBL" id="ESU70482.1"/>
    </source>
</evidence>
<name>A0A7U9P465_GEOTM</name>
<dbReference type="Proteomes" id="UP000018339">
    <property type="component" value="Unassembled WGS sequence"/>
</dbReference>
<sequence>MYLSQVKSNGKRYIYLCVYDRGQEYSTRRERRVYAFGEARQALKKMRRWKRKFREFPQELKELGCSEQDLSDWITTLETGKTKTGRNFIVNV</sequence>
<gene>
    <name evidence="1" type="ORF">T260_18305</name>
</gene>
<keyword evidence="2" id="KW-1185">Reference proteome</keyword>
<protein>
    <submittedName>
        <fullName evidence="1">Uncharacterized protein</fullName>
    </submittedName>
</protein>
<dbReference type="AlphaFoldDB" id="A0A7U9P465"/>
<proteinExistence type="predicted"/>
<evidence type="ECO:0000313" key="2">
    <source>
        <dbReference type="Proteomes" id="UP000018339"/>
    </source>
</evidence>
<organism evidence="1 2">
    <name type="scientific">Geobacillus thermopakistaniensis (strain MAS1)</name>
    <dbReference type="NCBI Taxonomy" id="1408282"/>
    <lineage>
        <taxon>Bacteria</taxon>
        <taxon>Bacillati</taxon>
        <taxon>Bacillota</taxon>
        <taxon>Bacilli</taxon>
        <taxon>Bacillales</taxon>
        <taxon>Anoxybacillaceae</taxon>
        <taxon>Geobacillus</taxon>
    </lineage>
</organism>
<dbReference type="EMBL" id="AYSF01000111">
    <property type="protein sequence ID" value="ESU70482.1"/>
    <property type="molecule type" value="Genomic_DNA"/>
</dbReference>
<reference evidence="1 2" key="1">
    <citation type="journal article" date="2014" name="Genome Announc.">
        <title>Draft Genome Sequence of Geobacillus thermopakistaniensis Strain MAS1.</title>
        <authorList>
            <person name="Siddiqui M.A."/>
            <person name="Rashid N."/>
            <person name="Ayyampalayam S."/>
            <person name="Whitman W.B."/>
        </authorList>
    </citation>
    <scope>NUCLEOTIDE SEQUENCE [LARGE SCALE GENOMIC DNA]</scope>
    <source>
        <strain evidence="1 2">MAS1</strain>
    </source>
</reference>